<keyword evidence="4" id="KW-1185">Reference proteome</keyword>
<evidence type="ECO:0000313" key="3">
    <source>
        <dbReference type="EMBL" id="OAF68135.1"/>
    </source>
</evidence>
<accession>A0A177B1J4</accession>
<dbReference type="AlphaFoldDB" id="A0A177B1J4"/>
<protein>
    <submittedName>
        <fullName evidence="3">Translation machinery-associated protein 20</fullName>
    </submittedName>
</protein>
<comment type="caution">
    <text evidence="3">The sequence shown here is derived from an EMBL/GenBank/DDBJ whole genome shotgun (WGS) entry which is preliminary data.</text>
</comment>
<dbReference type="InterPro" id="IPR004521">
    <property type="entry name" value="Uncharacterised_CHP00451"/>
</dbReference>
<dbReference type="InterPro" id="IPR041366">
    <property type="entry name" value="Pre-PUA"/>
</dbReference>
<dbReference type="Proteomes" id="UP000078046">
    <property type="component" value="Unassembled WGS sequence"/>
</dbReference>
<dbReference type="OrthoDB" id="10249667at2759"/>
<evidence type="ECO:0000256" key="1">
    <source>
        <dbReference type="ARBA" id="ARBA00022490"/>
    </source>
</evidence>
<evidence type="ECO:0000313" key="4">
    <source>
        <dbReference type="Proteomes" id="UP000078046"/>
    </source>
</evidence>
<dbReference type="PANTHER" id="PTHR22798:SF0">
    <property type="entry name" value="MALIGNANT T-CELL-AMPLIFIED SEQUENCE 1"/>
    <property type="match status" value="1"/>
</dbReference>
<keyword evidence="1" id="KW-0963">Cytoplasm</keyword>
<name>A0A177B1J4_9BILA</name>
<dbReference type="SUPFAM" id="SSF88697">
    <property type="entry name" value="PUA domain-like"/>
    <property type="match status" value="1"/>
</dbReference>
<dbReference type="CDD" id="cd11609">
    <property type="entry name" value="MCT1_N"/>
    <property type="match status" value="1"/>
</dbReference>
<dbReference type="Pfam" id="PF17832">
    <property type="entry name" value="Pre-PUA"/>
    <property type="match status" value="1"/>
</dbReference>
<reference evidence="3 4" key="1">
    <citation type="submission" date="2016-04" db="EMBL/GenBank/DDBJ databases">
        <title>The genome of Intoshia linei affirms orthonectids as highly simplified spiralians.</title>
        <authorList>
            <person name="Mikhailov K.V."/>
            <person name="Slusarev G.S."/>
            <person name="Nikitin M.A."/>
            <person name="Logacheva M.D."/>
            <person name="Penin A."/>
            <person name="Aleoshin V."/>
            <person name="Panchin Y.V."/>
        </authorList>
    </citation>
    <scope>NUCLEOTIDE SEQUENCE [LARGE SCALE GENOMIC DNA]</scope>
    <source>
        <strain evidence="3">Intl2013</strain>
        <tissue evidence="3">Whole animal</tissue>
    </source>
</reference>
<gene>
    <name evidence="3" type="ORF">A3Q56_04141</name>
</gene>
<dbReference type="InterPro" id="IPR016437">
    <property type="entry name" value="MCT-1/Tma20"/>
</dbReference>
<organism evidence="3 4">
    <name type="scientific">Intoshia linei</name>
    <dbReference type="NCBI Taxonomy" id="1819745"/>
    <lineage>
        <taxon>Eukaryota</taxon>
        <taxon>Metazoa</taxon>
        <taxon>Spiralia</taxon>
        <taxon>Lophotrochozoa</taxon>
        <taxon>Mesozoa</taxon>
        <taxon>Orthonectida</taxon>
        <taxon>Rhopaluridae</taxon>
        <taxon>Intoshia</taxon>
    </lineage>
</organism>
<sequence>MFKKFDCKESVSGVSQIKSSVQREIRNKILIDYSNADEHFDDIIPKKNLKLIKCHHHIELIAFSGEVIFFRDSQQHFIPSLKTIHKYPYILPKMQADDGAIDFILRGANIMCPGLTSKGVKKRIKE</sequence>
<feature type="domain" description="Pre-PUA" evidence="2">
    <location>
        <begin position="5"/>
        <end position="88"/>
    </location>
</feature>
<dbReference type="NCBIfam" id="TIGR00451">
    <property type="entry name" value="unchar_dom_2"/>
    <property type="match status" value="1"/>
</dbReference>
<dbReference type="PIRSF" id="PIRSF005067">
    <property type="entry name" value="Tma_RNA-bind_prd"/>
    <property type="match status" value="1"/>
</dbReference>
<dbReference type="GO" id="GO:0003723">
    <property type="term" value="F:RNA binding"/>
    <property type="evidence" value="ECO:0007669"/>
    <property type="project" value="InterPro"/>
</dbReference>
<dbReference type="Gene3D" id="3.10.400.20">
    <property type="match status" value="1"/>
</dbReference>
<dbReference type="GO" id="GO:0001731">
    <property type="term" value="P:formation of translation preinitiation complex"/>
    <property type="evidence" value="ECO:0007669"/>
    <property type="project" value="TreeGrafter"/>
</dbReference>
<dbReference type="PANTHER" id="PTHR22798">
    <property type="entry name" value="MCT-1 PROTEIN"/>
    <property type="match status" value="1"/>
</dbReference>
<evidence type="ECO:0000259" key="2">
    <source>
        <dbReference type="Pfam" id="PF17832"/>
    </source>
</evidence>
<dbReference type="EMBL" id="LWCA01000508">
    <property type="protein sequence ID" value="OAF68135.1"/>
    <property type="molecule type" value="Genomic_DNA"/>
</dbReference>
<proteinExistence type="predicted"/>
<dbReference type="PROSITE" id="PS50890">
    <property type="entry name" value="PUA"/>
    <property type="match status" value="1"/>
</dbReference>
<dbReference type="InterPro" id="IPR015947">
    <property type="entry name" value="PUA-like_sf"/>
</dbReference>